<evidence type="ECO:0000259" key="1">
    <source>
        <dbReference type="PROSITE" id="PS51412"/>
    </source>
</evidence>
<dbReference type="GO" id="GO:0009626">
    <property type="term" value="P:plant-type hypersensitive response"/>
    <property type="evidence" value="ECO:0007669"/>
    <property type="project" value="TreeGrafter"/>
</dbReference>
<proteinExistence type="predicted"/>
<dbReference type="PANTHER" id="PTHR33199">
    <property type="entry name" value="MACPF DOMAIN-CONTAINING PROTEIN CAD1"/>
    <property type="match status" value="1"/>
</dbReference>
<evidence type="ECO:0000313" key="3">
    <source>
        <dbReference type="Proteomes" id="UP000287651"/>
    </source>
</evidence>
<gene>
    <name evidence="2" type="ORF">B296_00051055</name>
</gene>
<name>A0A426YIG3_ENSVE</name>
<evidence type="ECO:0000313" key="2">
    <source>
        <dbReference type="EMBL" id="RRT51541.1"/>
    </source>
</evidence>
<organism evidence="2 3">
    <name type="scientific">Ensete ventricosum</name>
    <name type="common">Abyssinian banana</name>
    <name type="synonym">Musa ensete</name>
    <dbReference type="NCBI Taxonomy" id="4639"/>
    <lineage>
        <taxon>Eukaryota</taxon>
        <taxon>Viridiplantae</taxon>
        <taxon>Streptophyta</taxon>
        <taxon>Embryophyta</taxon>
        <taxon>Tracheophyta</taxon>
        <taxon>Spermatophyta</taxon>
        <taxon>Magnoliopsida</taxon>
        <taxon>Liliopsida</taxon>
        <taxon>Zingiberales</taxon>
        <taxon>Musaceae</taxon>
        <taxon>Ensete</taxon>
    </lineage>
</organism>
<dbReference type="InterPro" id="IPR044663">
    <property type="entry name" value="CAD1/NSL1-like"/>
</dbReference>
<sequence>MAEYFNKKSGLFGTVPLGSFNSMFSLTGSWKVDAAATKALAMDGFHFPLYTAKLASDDLVLRDDVKRAVPRKWDPPLLARLFSFIENFGTHIITSVTIGGKDEVYIKQHHSSQLSVLEIENYVKEIGNQRFLNLEHQSLNAPLNYKFKVSASVTLKHVLCHVR</sequence>
<comment type="caution">
    <text evidence="2">The sequence shown here is derived from an EMBL/GenBank/DDBJ whole genome shotgun (WGS) entry which is preliminary data.</text>
</comment>
<dbReference type="GO" id="GO:2000031">
    <property type="term" value="P:regulation of salicylic acid mediated signaling pathway"/>
    <property type="evidence" value="ECO:0007669"/>
    <property type="project" value="InterPro"/>
</dbReference>
<dbReference type="EMBL" id="AMZH03012170">
    <property type="protein sequence ID" value="RRT51541.1"/>
    <property type="molecule type" value="Genomic_DNA"/>
</dbReference>
<accession>A0A426YIG3</accession>
<dbReference type="PROSITE" id="PS51412">
    <property type="entry name" value="MACPF_2"/>
    <property type="match status" value="1"/>
</dbReference>
<dbReference type="AlphaFoldDB" id="A0A426YIG3"/>
<dbReference type="Pfam" id="PF01823">
    <property type="entry name" value="MACPF"/>
    <property type="match status" value="1"/>
</dbReference>
<dbReference type="GO" id="GO:0005886">
    <property type="term" value="C:plasma membrane"/>
    <property type="evidence" value="ECO:0007669"/>
    <property type="project" value="TreeGrafter"/>
</dbReference>
<dbReference type="InterPro" id="IPR020864">
    <property type="entry name" value="MACPF"/>
</dbReference>
<dbReference type="PANTHER" id="PTHR33199:SF3">
    <property type="entry name" value="MACPF DOMAIN-CONTAINING PROTEIN CAD1"/>
    <property type="match status" value="1"/>
</dbReference>
<feature type="domain" description="MACPF" evidence="1">
    <location>
        <begin position="1"/>
        <end position="163"/>
    </location>
</feature>
<reference evidence="2 3" key="1">
    <citation type="journal article" date="2014" name="Agronomy (Basel)">
        <title>A Draft Genome Sequence for Ensete ventricosum, the Drought-Tolerant Tree Against Hunger.</title>
        <authorList>
            <person name="Harrison J."/>
            <person name="Moore K.A."/>
            <person name="Paszkiewicz K."/>
            <person name="Jones T."/>
            <person name="Grant M."/>
            <person name="Ambacheew D."/>
            <person name="Muzemil S."/>
            <person name="Studholme D.J."/>
        </authorList>
    </citation>
    <scope>NUCLEOTIDE SEQUENCE [LARGE SCALE GENOMIC DNA]</scope>
</reference>
<dbReference type="Proteomes" id="UP000287651">
    <property type="component" value="Unassembled WGS sequence"/>
</dbReference>
<protein>
    <recommendedName>
        <fullName evidence="1">MACPF domain-containing protein</fullName>
    </recommendedName>
</protein>